<evidence type="ECO:0000259" key="6">
    <source>
        <dbReference type="PROSITE" id="PS50977"/>
    </source>
</evidence>
<dbReference type="Pfam" id="PF13977">
    <property type="entry name" value="TetR_C_6"/>
    <property type="match status" value="1"/>
</dbReference>
<dbReference type="EMBL" id="JAJVCN010000001">
    <property type="protein sequence ID" value="MCE7003226.1"/>
    <property type="molecule type" value="Genomic_DNA"/>
</dbReference>
<dbReference type="InterPro" id="IPR050109">
    <property type="entry name" value="HTH-type_TetR-like_transc_reg"/>
</dbReference>
<accession>A0ABS8Z5R4</accession>
<dbReference type="Pfam" id="PF00440">
    <property type="entry name" value="TetR_N"/>
    <property type="match status" value="2"/>
</dbReference>
<dbReference type="PROSITE" id="PS50977">
    <property type="entry name" value="HTH_TETR_2"/>
    <property type="match status" value="2"/>
</dbReference>
<keyword evidence="3 5" id="KW-0238">DNA-binding</keyword>
<dbReference type="InterPro" id="IPR039538">
    <property type="entry name" value="BetI_C"/>
</dbReference>
<evidence type="ECO:0000313" key="8">
    <source>
        <dbReference type="Proteomes" id="UP001521150"/>
    </source>
</evidence>
<dbReference type="PANTHER" id="PTHR30055:SF223">
    <property type="entry name" value="HTH-TYPE TRANSCRIPTIONAL REGULATOR UIDR"/>
    <property type="match status" value="1"/>
</dbReference>
<keyword evidence="4" id="KW-0804">Transcription</keyword>
<dbReference type="InterPro" id="IPR001647">
    <property type="entry name" value="HTH_TetR"/>
</dbReference>
<evidence type="ECO:0000256" key="2">
    <source>
        <dbReference type="ARBA" id="ARBA00023015"/>
    </source>
</evidence>
<keyword evidence="1" id="KW-0678">Repressor</keyword>
<dbReference type="PRINTS" id="PR00455">
    <property type="entry name" value="HTHTETR"/>
</dbReference>
<dbReference type="Proteomes" id="UP001521150">
    <property type="component" value="Unassembled WGS sequence"/>
</dbReference>
<evidence type="ECO:0000256" key="1">
    <source>
        <dbReference type="ARBA" id="ARBA00022491"/>
    </source>
</evidence>
<evidence type="ECO:0000313" key="7">
    <source>
        <dbReference type="EMBL" id="MCE7003226.1"/>
    </source>
</evidence>
<gene>
    <name evidence="7" type="ORF">LWC34_10335</name>
</gene>
<feature type="domain" description="HTH tetR-type" evidence="6">
    <location>
        <begin position="221"/>
        <end position="281"/>
    </location>
</feature>
<dbReference type="RefSeq" id="WP_233724777.1">
    <property type="nucleotide sequence ID" value="NZ_JAJVCN010000001.1"/>
</dbReference>
<feature type="DNA-binding region" description="H-T-H motif" evidence="5">
    <location>
        <begin position="31"/>
        <end position="50"/>
    </location>
</feature>
<dbReference type="InterPro" id="IPR036271">
    <property type="entry name" value="Tet_transcr_reg_TetR-rel_C_sf"/>
</dbReference>
<protein>
    <submittedName>
        <fullName evidence="7">TetR/AcrR family transcriptional regulator</fullName>
    </submittedName>
</protein>
<organism evidence="7 8">
    <name type="scientific">Kibdelosporangium philippinense</name>
    <dbReference type="NCBI Taxonomy" id="211113"/>
    <lineage>
        <taxon>Bacteria</taxon>
        <taxon>Bacillati</taxon>
        <taxon>Actinomycetota</taxon>
        <taxon>Actinomycetes</taxon>
        <taxon>Pseudonocardiales</taxon>
        <taxon>Pseudonocardiaceae</taxon>
        <taxon>Kibdelosporangium</taxon>
    </lineage>
</organism>
<evidence type="ECO:0000256" key="5">
    <source>
        <dbReference type="PROSITE-ProRule" id="PRU00335"/>
    </source>
</evidence>
<sequence length="387" mass="41236">MPKRVDHEQRRRQIADAVRGIVADQGLEAVSIGTVATAAGISKGLVQHYFPTREAMLRYTTATLRDHVENQVRPEFAGGLPGLRAALIALLPLGAHSRVEALVANAFVVHALKDPEIAERFRVGHSQLREAVAAMIAAAQADGDLDSQLDATQEADLLLALVSGLGDAVLLGHRSAAEATSLVDHHLSRLRSSHSGNMLVLPTQQYEHIAGWDGAEAPTGLTTRARIGNAALAQFSQHGYAGTSLRMVAEAAGVSVGLVQHHFGTKADLRAACDAYVTEYFQASSGDFLAEAYRVGPQVLDYLARILVEGSPGAASLFDNLVAQHLKAAPSQEDRTVAAVLTAMKLGIPLLRDHLARVLRIGDAEERWHEIAKAMLAIVSPAVLSDP</sequence>
<proteinExistence type="predicted"/>
<feature type="domain" description="HTH tetR-type" evidence="6">
    <location>
        <begin position="8"/>
        <end position="68"/>
    </location>
</feature>
<dbReference type="PANTHER" id="PTHR30055">
    <property type="entry name" value="HTH-TYPE TRANSCRIPTIONAL REGULATOR RUTR"/>
    <property type="match status" value="1"/>
</dbReference>
<name>A0ABS8Z5R4_9PSEU</name>
<dbReference type="SUPFAM" id="SSF48498">
    <property type="entry name" value="Tetracyclin repressor-like, C-terminal domain"/>
    <property type="match status" value="1"/>
</dbReference>
<keyword evidence="8" id="KW-1185">Reference proteome</keyword>
<dbReference type="SUPFAM" id="SSF46689">
    <property type="entry name" value="Homeodomain-like"/>
    <property type="match status" value="2"/>
</dbReference>
<reference evidence="7 8" key="1">
    <citation type="submission" date="2021-12" db="EMBL/GenBank/DDBJ databases">
        <title>Genome sequence of Kibdelosporangium philippinense ATCC 49844.</title>
        <authorList>
            <person name="Fedorov E.A."/>
            <person name="Omeragic M."/>
            <person name="Shalygina K.F."/>
            <person name="Maclea K.S."/>
        </authorList>
    </citation>
    <scope>NUCLEOTIDE SEQUENCE [LARGE SCALE GENOMIC DNA]</scope>
    <source>
        <strain evidence="7 8">ATCC 49844</strain>
    </source>
</reference>
<keyword evidence="2" id="KW-0805">Transcription regulation</keyword>
<feature type="DNA-binding region" description="H-T-H motif" evidence="5">
    <location>
        <begin position="244"/>
        <end position="263"/>
    </location>
</feature>
<evidence type="ECO:0000256" key="4">
    <source>
        <dbReference type="ARBA" id="ARBA00023163"/>
    </source>
</evidence>
<comment type="caution">
    <text evidence="7">The sequence shown here is derived from an EMBL/GenBank/DDBJ whole genome shotgun (WGS) entry which is preliminary data.</text>
</comment>
<dbReference type="InterPro" id="IPR009057">
    <property type="entry name" value="Homeodomain-like_sf"/>
</dbReference>
<evidence type="ECO:0000256" key="3">
    <source>
        <dbReference type="ARBA" id="ARBA00023125"/>
    </source>
</evidence>
<dbReference type="Gene3D" id="1.10.357.10">
    <property type="entry name" value="Tetracycline Repressor, domain 2"/>
    <property type="match status" value="2"/>
</dbReference>